<reference evidence="11 12" key="1">
    <citation type="journal article" date="2021" name="Elife">
        <title>Chloroplast acquisition without the gene transfer in kleptoplastic sea slugs, Plakobranchus ocellatus.</title>
        <authorList>
            <person name="Maeda T."/>
            <person name="Takahashi S."/>
            <person name="Yoshida T."/>
            <person name="Shimamura S."/>
            <person name="Takaki Y."/>
            <person name="Nagai Y."/>
            <person name="Toyoda A."/>
            <person name="Suzuki Y."/>
            <person name="Arimoto A."/>
            <person name="Ishii H."/>
            <person name="Satoh N."/>
            <person name="Nishiyama T."/>
            <person name="Hasebe M."/>
            <person name="Maruyama T."/>
            <person name="Minagawa J."/>
            <person name="Obokata J."/>
            <person name="Shigenobu S."/>
        </authorList>
    </citation>
    <scope>NUCLEOTIDE SEQUENCE [LARGE SCALE GENOMIC DNA]</scope>
</reference>
<keyword evidence="7" id="KW-0325">Glycoprotein</keyword>
<evidence type="ECO:0000256" key="2">
    <source>
        <dbReference type="ARBA" id="ARBA00006656"/>
    </source>
</evidence>
<evidence type="ECO:0000256" key="6">
    <source>
        <dbReference type="ARBA" id="ARBA00023157"/>
    </source>
</evidence>
<evidence type="ECO:0000256" key="7">
    <source>
        <dbReference type="ARBA" id="ARBA00023180"/>
    </source>
</evidence>
<dbReference type="PANTHER" id="PTHR11848:SF263">
    <property type="entry name" value="PROTEIN DECAPENTAPLEGIC"/>
    <property type="match status" value="1"/>
</dbReference>
<keyword evidence="6" id="KW-1015">Disulfide bond</keyword>
<dbReference type="GO" id="GO:0005615">
    <property type="term" value="C:extracellular space"/>
    <property type="evidence" value="ECO:0007669"/>
    <property type="project" value="TreeGrafter"/>
</dbReference>
<keyword evidence="3" id="KW-0964">Secreted</keyword>
<dbReference type="Gene3D" id="2.60.120.970">
    <property type="match status" value="1"/>
</dbReference>
<dbReference type="InterPro" id="IPR001111">
    <property type="entry name" value="TGF-b_propeptide"/>
</dbReference>
<dbReference type="Pfam" id="PF00688">
    <property type="entry name" value="TGFb_propeptide"/>
    <property type="match status" value="1"/>
</dbReference>
<evidence type="ECO:0000256" key="9">
    <source>
        <dbReference type="SAM" id="SignalP"/>
    </source>
</evidence>
<evidence type="ECO:0000256" key="3">
    <source>
        <dbReference type="ARBA" id="ARBA00022525"/>
    </source>
</evidence>
<dbReference type="PROSITE" id="PS51362">
    <property type="entry name" value="TGF_BETA_2"/>
    <property type="match status" value="1"/>
</dbReference>
<dbReference type="EMBL" id="BLXT01007177">
    <property type="protein sequence ID" value="GFO37105.1"/>
    <property type="molecule type" value="Genomic_DNA"/>
</dbReference>
<dbReference type="PANTHER" id="PTHR11848">
    <property type="entry name" value="TGF-BETA FAMILY"/>
    <property type="match status" value="1"/>
</dbReference>
<name>A0AAV4CZ03_9GAST</name>
<sequence>MAGVLTSKAPFFAAVLLIFIFGQAKSFGTHSEFPEVKDEMVEFSQPHATLMKEKNAPKNVEDLQKPNDFIGKSTASEILREEKVKAIRKKMVIDQIKKKLQLEAEDLNRLDGQSVDTNTQRSFPELPQALLDETSNEADHEEENDHFAWTKRKVIAGQDWSKECLGLRKTRCSRFEFKDNFDAKIVSAKLWIHKSWCSRDVKEQSVSVYELEEGSETSFLKNSSLIARQLTVTDQDWLTLNITRAANRWVTHDRESSVLAIHCTTNHKDSFWPSPDPKSSRNPLIVLDFSPNYRKREKRSGQCQSLCCKRPLRINLHEIGMTYVQHPVNVDVGYCYGSCSPSQYNSNHTRVKIEHVNRSTLTESERDQLAPCCVPVVLTSIDLVMNPNRDRNEVHVKDFTRLKVVECGCL</sequence>
<accession>A0AAV4CZ03</accession>
<feature type="domain" description="TGF-beta family profile" evidence="10">
    <location>
        <begin position="296"/>
        <end position="410"/>
    </location>
</feature>
<feature type="signal peptide" evidence="9">
    <location>
        <begin position="1"/>
        <end position="26"/>
    </location>
</feature>
<keyword evidence="12" id="KW-1185">Reference proteome</keyword>
<dbReference type="Proteomes" id="UP000735302">
    <property type="component" value="Unassembled WGS sequence"/>
</dbReference>
<protein>
    <submittedName>
        <fullName evidence="11">Growth/differentiation factor 8-like</fullName>
    </submittedName>
</protein>
<dbReference type="Pfam" id="PF00019">
    <property type="entry name" value="TGF_beta"/>
    <property type="match status" value="1"/>
</dbReference>
<dbReference type="GO" id="GO:0008083">
    <property type="term" value="F:growth factor activity"/>
    <property type="evidence" value="ECO:0007669"/>
    <property type="project" value="UniProtKB-KW"/>
</dbReference>
<evidence type="ECO:0000256" key="5">
    <source>
        <dbReference type="ARBA" id="ARBA00023030"/>
    </source>
</evidence>
<dbReference type="SUPFAM" id="SSF57501">
    <property type="entry name" value="Cystine-knot cytokines"/>
    <property type="match status" value="1"/>
</dbReference>
<organism evidence="11 12">
    <name type="scientific">Plakobranchus ocellatus</name>
    <dbReference type="NCBI Taxonomy" id="259542"/>
    <lineage>
        <taxon>Eukaryota</taxon>
        <taxon>Metazoa</taxon>
        <taxon>Spiralia</taxon>
        <taxon>Lophotrochozoa</taxon>
        <taxon>Mollusca</taxon>
        <taxon>Gastropoda</taxon>
        <taxon>Heterobranchia</taxon>
        <taxon>Euthyneura</taxon>
        <taxon>Panpulmonata</taxon>
        <taxon>Sacoglossa</taxon>
        <taxon>Placobranchoidea</taxon>
        <taxon>Plakobranchidae</taxon>
        <taxon>Plakobranchus</taxon>
    </lineage>
</organism>
<dbReference type="Gene3D" id="2.10.90.10">
    <property type="entry name" value="Cystine-knot cytokines"/>
    <property type="match status" value="1"/>
</dbReference>
<evidence type="ECO:0000256" key="4">
    <source>
        <dbReference type="ARBA" id="ARBA00022729"/>
    </source>
</evidence>
<comment type="subcellular location">
    <subcellularLocation>
        <location evidence="1">Secreted</location>
    </subcellularLocation>
</comment>
<comment type="similarity">
    <text evidence="2 8">Belongs to the TGF-beta family.</text>
</comment>
<evidence type="ECO:0000256" key="8">
    <source>
        <dbReference type="RuleBase" id="RU000354"/>
    </source>
</evidence>
<evidence type="ECO:0000256" key="1">
    <source>
        <dbReference type="ARBA" id="ARBA00004613"/>
    </source>
</evidence>
<proteinExistence type="inferred from homology"/>
<dbReference type="AlphaFoldDB" id="A0AAV4CZ03"/>
<keyword evidence="5 8" id="KW-0339">Growth factor</keyword>
<evidence type="ECO:0000259" key="10">
    <source>
        <dbReference type="PROSITE" id="PS51362"/>
    </source>
</evidence>
<keyword evidence="4 9" id="KW-0732">Signal</keyword>
<dbReference type="InterPro" id="IPR001839">
    <property type="entry name" value="TGF-b_C"/>
</dbReference>
<evidence type="ECO:0000313" key="12">
    <source>
        <dbReference type="Proteomes" id="UP000735302"/>
    </source>
</evidence>
<gene>
    <name evidence="11" type="ORF">PoB_006361000</name>
</gene>
<dbReference type="GO" id="GO:0005125">
    <property type="term" value="F:cytokine activity"/>
    <property type="evidence" value="ECO:0007669"/>
    <property type="project" value="TreeGrafter"/>
</dbReference>
<comment type="caution">
    <text evidence="11">The sequence shown here is derived from an EMBL/GenBank/DDBJ whole genome shotgun (WGS) entry which is preliminary data.</text>
</comment>
<evidence type="ECO:0000313" key="11">
    <source>
        <dbReference type="EMBL" id="GFO37105.1"/>
    </source>
</evidence>
<dbReference type="InterPro" id="IPR029034">
    <property type="entry name" value="Cystine-knot_cytokine"/>
</dbReference>
<dbReference type="CDD" id="cd08698">
    <property type="entry name" value="TGF_beta_SF"/>
    <property type="match status" value="1"/>
</dbReference>
<feature type="chain" id="PRO_5043752646" evidence="9">
    <location>
        <begin position="27"/>
        <end position="410"/>
    </location>
</feature>
<dbReference type="InterPro" id="IPR015615">
    <property type="entry name" value="TGF-beta-rel"/>
</dbReference>
<dbReference type="SMART" id="SM00204">
    <property type="entry name" value="TGFB"/>
    <property type="match status" value="1"/>
</dbReference>